<dbReference type="PROSITE" id="PS50853">
    <property type="entry name" value="FN3"/>
    <property type="match status" value="4"/>
</dbReference>
<dbReference type="RefSeq" id="XP_032837235.1">
    <property type="nucleotide sequence ID" value="XM_032981344.1"/>
</dbReference>
<protein>
    <submittedName>
        <fullName evidence="4">Receptor-type tyrosine-protein phosphatase beta-like isoform X1</fullName>
    </submittedName>
</protein>
<proteinExistence type="predicted"/>
<feature type="domain" description="Fibronectin type-III" evidence="2">
    <location>
        <begin position="37"/>
        <end position="126"/>
    </location>
</feature>
<dbReference type="AlphaFoldDB" id="A0AAJ7UJ01"/>
<keyword evidence="1" id="KW-0732">Signal</keyword>
<evidence type="ECO:0000259" key="2">
    <source>
        <dbReference type="PROSITE" id="PS50853"/>
    </source>
</evidence>
<dbReference type="KEGG" id="pmrn:116958622"/>
<feature type="domain" description="Fibronectin type-III" evidence="2">
    <location>
        <begin position="386"/>
        <end position="476"/>
    </location>
</feature>
<accession>A0AAJ7UJ01</accession>
<evidence type="ECO:0000256" key="1">
    <source>
        <dbReference type="SAM" id="SignalP"/>
    </source>
</evidence>
<dbReference type="CDD" id="cd00063">
    <property type="entry name" value="FN3"/>
    <property type="match status" value="3"/>
</dbReference>
<feature type="chain" id="PRO_5042618488" evidence="1">
    <location>
        <begin position="36"/>
        <end position="505"/>
    </location>
</feature>
<feature type="domain" description="Fibronectin type-III" evidence="2">
    <location>
        <begin position="298"/>
        <end position="383"/>
    </location>
</feature>
<gene>
    <name evidence="4" type="primary">LOC116958622</name>
</gene>
<dbReference type="InterPro" id="IPR050713">
    <property type="entry name" value="RTP_Phos/Ushers"/>
</dbReference>
<organism evidence="3 4">
    <name type="scientific">Petromyzon marinus</name>
    <name type="common">Sea lamprey</name>
    <dbReference type="NCBI Taxonomy" id="7757"/>
    <lineage>
        <taxon>Eukaryota</taxon>
        <taxon>Metazoa</taxon>
        <taxon>Chordata</taxon>
        <taxon>Craniata</taxon>
        <taxon>Vertebrata</taxon>
        <taxon>Cyclostomata</taxon>
        <taxon>Hyperoartia</taxon>
        <taxon>Petromyzontiformes</taxon>
        <taxon>Petromyzontidae</taxon>
        <taxon>Petromyzon</taxon>
    </lineage>
</organism>
<keyword evidence="3" id="KW-1185">Reference proteome</keyword>
<dbReference type="PANTHER" id="PTHR46957">
    <property type="entry name" value="CYTOKINE RECEPTOR"/>
    <property type="match status" value="1"/>
</dbReference>
<dbReference type="SMART" id="SM00060">
    <property type="entry name" value="FN3"/>
    <property type="match status" value="5"/>
</dbReference>
<dbReference type="Proteomes" id="UP001318040">
    <property type="component" value="Chromosome 80"/>
</dbReference>
<dbReference type="InterPro" id="IPR003961">
    <property type="entry name" value="FN3_dom"/>
</dbReference>
<feature type="domain" description="Fibronectin type-III" evidence="2">
    <location>
        <begin position="208"/>
        <end position="296"/>
    </location>
</feature>
<sequence length="505" mass="55854">MDMGRLVPPSRLLSGSSQLLLLMLMLGTVARVANGCQISGVQVSARSETTITVTWTEVGVDATSYVLQLYDRSTFTNSPFTIYGSASNFTFTGLVPNRYYSIYITVNCIGTRYVSSTVYDSTLPPKVNVTITSKTMTSMSFSWEVSSSNLYYNARLKDNNNINQSSYVLSTGSVTYTNLIPDTNYYAYVETRNLYCSQGSDVVMDRTLPAKVNVSTIAKNATTITVSWNMSSVDLYYYIASLKERQDGPNIQSQMRTTLPGNVTFTGLVPGRNYFVFVTIYIRGTNTISVNFTERTLPPKPTLSITANTMTTMTVSWATPASDVDYYLVYLRETANGTLVKTNNVTSRPTTFNELVPGRNYSFSIEAHSADLSQLSDAVMSRTLPPKVNVTISVSSPTALTVSWVAPISDVDYYVVYLSETYNATAVKSVILSSTITTQAFTDLVPGRRYNASVTVYSGINSQSSYIVMNITCKYMHCLYSENHLGEHHRRNAFSQAKAFSINII</sequence>
<dbReference type="GO" id="GO:0016020">
    <property type="term" value="C:membrane"/>
    <property type="evidence" value="ECO:0007669"/>
    <property type="project" value="UniProtKB-SubCell"/>
</dbReference>
<dbReference type="InterPro" id="IPR036116">
    <property type="entry name" value="FN3_sf"/>
</dbReference>
<dbReference type="Gene3D" id="2.60.40.10">
    <property type="entry name" value="Immunoglobulins"/>
    <property type="match status" value="5"/>
</dbReference>
<reference evidence="4" key="1">
    <citation type="submission" date="2025-08" db="UniProtKB">
        <authorList>
            <consortium name="RefSeq"/>
        </authorList>
    </citation>
    <scope>IDENTIFICATION</scope>
    <source>
        <tissue evidence="4">Sperm</tissue>
    </source>
</reference>
<feature type="signal peptide" evidence="1">
    <location>
        <begin position="1"/>
        <end position="35"/>
    </location>
</feature>
<dbReference type="PANTHER" id="PTHR46957:SF3">
    <property type="entry name" value="CYTOKINE RECEPTOR"/>
    <property type="match status" value="1"/>
</dbReference>
<dbReference type="InterPro" id="IPR013783">
    <property type="entry name" value="Ig-like_fold"/>
</dbReference>
<dbReference type="Pfam" id="PF00041">
    <property type="entry name" value="fn3"/>
    <property type="match status" value="4"/>
</dbReference>
<dbReference type="SUPFAM" id="SSF49265">
    <property type="entry name" value="Fibronectin type III"/>
    <property type="match status" value="3"/>
</dbReference>
<name>A0AAJ7UJ01_PETMA</name>
<evidence type="ECO:0000313" key="4">
    <source>
        <dbReference type="RefSeq" id="XP_032837235.1"/>
    </source>
</evidence>
<evidence type="ECO:0000313" key="3">
    <source>
        <dbReference type="Proteomes" id="UP001318040"/>
    </source>
</evidence>